<organism evidence="8 9">
    <name type="scientific">Sphingobacterium suaedae</name>
    <dbReference type="NCBI Taxonomy" id="1686402"/>
    <lineage>
        <taxon>Bacteria</taxon>
        <taxon>Pseudomonadati</taxon>
        <taxon>Bacteroidota</taxon>
        <taxon>Sphingobacteriia</taxon>
        <taxon>Sphingobacteriales</taxon>
        <taxon>Sphingobacteriaceae</taxon>
        <taxon>Sphingobacterium</taxon>
    </lineage>
</organism>
<keyword evidence="9" id="KW-1185">Reference proteome</keyword>
<keyword evidence="4 6" id="KW-0472">Membrane</keyword>
<feature type="transmembrane region" description="Helical" evidence="6">
    <location>
        <begin position="49"/>
        <end position="69"/>
    </location>
</feature>
<dbReference type="RefSeq" id="WP_380905549.1">
    <property type="nucleotide sequence ID" value="NZ_JBHUEG010000012.1"/>
</dbReference>
<evidence type="ECO:0000313" key="9">
    <source>
        <dbReference type="Proteomes" id="UP001597545"/>
    </source>
</evidence>
<evidence type="ECO:0000313" key="8">
    <source>
        <dbReference type="EMBL" id="MFD2549231.1"/>
    </source>
</evidence>
<evidence type="ECO:0000256" key="6">
    <source>
        <dbReference type="SAM" id="Phobius"/>
    </source>
</evidence>
<feature type="transmembrane region" description="Helical" evidence="6">
    <location>
        <begin position="81"/>
        <end position="103"/>
    </location>
</feature>
<dbReference type="InterPro" id="IPR009908">
    <property type="entry name" value="Methylamine_util_MauE"/>
</dbReference>
<evidence type="ECO:0000256" key="2">
    <source>
        <dbReference type="ARBA" id="ARBA00022692"/>
    </source>
</evidence>
<evidence type="ECO:0000256" key="5">
    <source>
        <dbReference type="SAM" id="MobiDB-lite"/>
    </source>
</evidence>
<dbReference type="EMBL" id="JBHULR010000015">
    <property type="protein sequence ID" value="MFD2549231.1"/>
    <property type="molecule type" value="Genomic_DNA"/>
</dbReference>
<sequence length="160" mass="17860">MKRQLSLFLSLSLQITLLFLWLLSALDKIFHFTLFREALILQPFPGWAAVVLAYLLPAAELSIAALLALQKYINIALRASSILLLAYTNYVGMVIFLGASSYICKCNLLIEQLGWHQHLILNFAFLISSIGAERMNRLQQQSSSSRGAAAEGPSAKRQYN</sequence>
<reference evidence="9" key="1">
    <citation type="journal article" date="2019" name="Int. J. Syst. Evol. Microbiol.">
        <title>The Global Catalogue of Microorganisms (GCM) 10K type strain sequencing project: providing services to taxonomists for standard genome sequencing and annotation.</title>
        <authorList>
            <consortium name="The Broad Institute Genomics Platform"/>
            <consortium name="The Broad Institute Genome Sequencing Center for Infectious Disease"/>
            <person name="Wu L."/>
            <person name="Ma J."/>
        </authorList>
    </citation>
    <scope>NUCLEOTIDE SEQUENCE [LARGE SCALE GENOMIC DNA]</scope>
    <source>
        <strain evidence="9">KCTC 42662</strain>
    </source>
</reference>
<proteinExistence type="predicted"/>
<feature type="transmembrane region" description="Helical" evidence="6">
    <location>
        <begin position="115"/>
        <end position="132"/>
    </location>
</feature>
<feature type="domain" description="Methylamine utilisation protein MauE" evidence="7">
    <location>
        <begin position="9"/>
        <end position="129"/>
    </location>
</feature>
<evidence type="ECO:0000256" key="3">
    <source>
        <dbReference type="ARBA" id="ARBA00022989"/>
    </source>
</evidence>
<evidence type="ECO:0000259" key="7">
    <source>
        <dbReference type="Pfam" id="PF07291"/>
    </source>
</evidence>
<accession>A0ABW5KNF8</accession>
<keyword evidence="3 6" id="KW-1133">Transmembrane helix</keyword>
<keyword evidence="2 6" id="KW-0812">Transmembrane</keyword>
<protein>
    <submittedName>
        <fullName evidence="8">MauE/DoxX family redox-associated membrane protein</fullName>
    </submittedName>
</protein>
<dbReference type="Pfam" id="PF07291">
    <property type="entry name" value="MauE"/>
    <property type="match status" value="1"/>
</dbReference>
<comment type="caution">
    <text evidence="8">The sequence shown here is derived from an EMBL/GenBank/DDBJ whole genome shotgun (WGS) entry which is preliminary data.</text>
</comment>
<evidence type="ECO:0000256" key="4">
    <source>
        <dbReference type="ARBA" id="ARBA00023136"/>
    </source>
</evidence>
<comment type="subcellular location">
    <subcellularLocation>
        <location evidence="1">Membrane</location>
        <topology evidence="1">Multi-pass membrane protein</topology>
    </subcellularLocation>
</comment>
<dbReference type="Proteomes" id="UP001597545">
    <property type="component" value="Unassembled WGS sequence"/>
</dbReference>
<name>A0ABW5KNF8_9SPHI</name>
<evidence type="ECO:0000256" key="1">
    <source>
        <dbReference type="ARBA" id="ARBA00004141"/>
    </source>
</evidence>
<feature type="region of interest" description="Disordered" evidence="5">
    <location>
        <begin position="141"/>
        <end position="160"/>
    </location>
</feature>
<gene>
    <name evidence="8" type="ORF">ACFSR5_16405</name>
</gene>